<organism evidence="3 4">
    <name type="scientific">Streptomyces griseofuscus</name>
    <dbReference type="NCBI Taxonomy" id="146922"/>
    <lineage>
        <taxon>Bacteria</taxon>
        <taxon>Bacillati</taxon>
        <taxon>Actinomycetota</taxon>
        <taxon>Actinomycetes</taxon>
        <taxon>Kitasatosporales</taxon>
        <taxon>Streptomycetaceae</taxon>
        <taxon>Streptomyces</taxon>
    </lineage>
</organism>
<reference evidence="3 4" key="1">
    <citation type="submission" date="2020-04" db="EMBL/GenBank/DDBJ databases">
        <title>Characterization and engineering of Streptomyces griseofuscus DSM40191 as a potential heterologous host for expression of BGCs.</title>
        <authorList>
            <person name="Gren T."/>
            <person name="Whitford C.M."/>
            <person name="Mohite O.S."/>
            <person name="Joergensen T.S."/>
            <person name="Nielsen J.B."/>
            <person name="Lee S.Y."/>
            <person name="Weber T."/>
        </authorList>
    </citation>
    <scope>NUCLEOTIDE SEQUENCE [LARGE SCALE GENOMIC DNA]</scope>
    <source>
        <strain evidence="3 4">DSM 40191</strain>
    </source>
</reference>
<dbReference type="EMBL" id="CP051006">
    <property type="protein sequence ID" value="QNT96761.1"/>
    <property type="molecule type" value="Genomic_DNA"/>
</dbReference>
<evidence type="ECO:0000256" key="1">
    <source>
        <dbReference type="SAM" id="MobiDB-lite"/>
    </source>
</evidence>
<keyword evidence="2" id="KW-0812">Transmembrane</keyword>
<accession>A0A7H1Q8Y1</accession>
<feature type="transmembrane region" description="Helical" evidence="2">
    <location>
        <begin position="12"/>
        <end position="33"/>
    </location>
</feature>
<keyword evidence="2" id="KW-1133">Transmembrane helix</keyword>
<feature type="region of interest" description="Disordered" evidence="1">
    <location>
        <begin position="211"/>
        <end position="230"/>
    </location>
</feature>
<evidence type="ECO:0000313" key="4">
    <source>
        <dbReference type="Proteomes" id="UP000516422"/>
    </source>
</evidence>
<sequence length="377" mass="38872">MNTRSLTKTQTIVFSALAGAMAFVGGIGAWGTYTNAASAFHRQATAAGVVAAGEGLTLIFALILLGRTMLGQPSPAPVRAGLWTAPVAASCVGVAIASDGREAVVYAVTPLAMSGAAEGLGFIARSIVVYTTGRDAEADRRNAATVQQLAYQQALAAGHPDKDRQEAATRKAWQLIGRVGAGDPGLAEGLVEVSRDRLKAGAGRALGRMLSLPDTEGAASPPAGGQRPRSATEALRREFAEMDPVDAIRLAADARPDAPPAELAHVLGAYGVSVDPVAVALVLGQQPAEYTVDRPDAAVAPQVTELPALSVQDAVEEAATALGPDATAREIADHLKQSRRLVLPENHIRAALSRAAKKTDSTHSATPRNTDMEGGYA</sequence>
<name>A0A7H1Q8Y1_9ACTN</name>
<dbReference type="GeneID" id="91466058"/>
<feature type="transmembrane region" description="Helical" evidence="2">
    <location>
        <begin position="45"/>
        <end position="66"/>
    </location>
</feature>
<evidence type="ECO:0000256" key="2">
    <source>
        <dbReference type="SAM" id="Phobius"/>
    </source>
</evidence>
<dbReference type="AlphaFoldDB" id="A0A7H1Q8Y1"/>
<evidence type="ECO:0008006" key="5">
    <source>
        <dbReference type="Google" id="ProtNLM"/>
    </source>
</evidence>
<keyword evidence="2" id="KW-0472">Membrane</keyword>
<feature type="transmembrane region" description="Helical" evidence="2">
    <location>
        <begin position="103"/>
        <end position="124"/>
    </location>
</feature>
<gene>
    <name evidence="3" type="ORF">HEP81_06526</name>
</gene>
<protein>
    <recommendedName>
        <fullName evidence="5">Conjugal transfer protein</fullName>
    </recommendedName>
</protein>
<dbReference type="KEGG" id="sgf:HEP81_06526"/>
<evidence type="ECO:0000313" key="3">
    <source>
        <dbReference type="EMBL" id="QNT96761.1"/>
    </source>
</evidence>
<dbReference type="Proteomes" id="UP000516422">
    <property type="component" value="Chromosome"/>
</dbReference>
<feature type="transmembrane region" description="Helical" evidence="2">
    <location>
        <begin position="78"/>
        <end position="97"/>
    </location>
</feature>
<proteinExistence type="predicted"/>
<feature type="region of interest" description="Disordered" evidence="1">
    <location>
        <begin position="353"/>
        <end position="377"/>
    </location>
</feature>
<dbReference type="RefSeq" id="WP_051850342.1">
    <property type="nucleotide sequence ID" value="NZ_CP051006.1"/>
</dbReference>